<organism evidence="3 4">
    <name type="scientific">Microseira wollei NIES-4236</name>
    <dbReference type="NCBI Taxonomy" id="2530354"/>
    <lineage>
        <taxon>Bacteria</taxon>
        <taxon>Bacillati</taxon>
        <taxon>Cyanobacteriota</taxon>
        <taxon>Cyanophyceae</taxon>
        <taxon>Oscillatoriophycideae</taxon>
        <taxon>Aerosakkonematales</taxon>
        <taxon>Aerosakkonemataceae</taxon>
        <taxon>Microseira</taxon>
    </lineage>
</organism>
<protein>
    <recommendedName>
        <fullName evidence="2">ATPase AAA-type core domain-containing protein</fullName>
    </recommendedName>
</protein>
<name>A0AAV3XI23_9CYAN</name>
<dbReference type="PANTHER" id="PTHR43581">
    <property type="entry name" value="ATP/GTP PHOSPHATASE"/>
    <property type="match status" value="1"/>
</dbReference>
<evidence type="ECO:0000259" key="2">
    <source>
        <dbReference type="Pfam" id="PF13304"/>
    </source>
</evidence>
<dbReference type="AlphaFoldDB" id="A0AAV3XI23"/>
<proteinExistence type="predicted"/>
<dbReference type="PIRSF" id="PIRSF034888">
    <property type="entry name" value="P-loop_UCP034888"/>
    <property type="match status" value="1"/>
</dbReference>
<sequence length="485" mass="54537">MVWEFKRKPDIMSESTSEETDKNLPIQTTTLVFDRNIQENLSLEGITRISVSGYKSLYEECSIEVRPLTILAGANSSGKSSMMQPLLLLKQTLEATYDPGALLLDGPNVRFTLASQLFSQIPGKNSPNCLIVNLEIDDASIKTTFKKEHNQEIEVISTTCKYRQQEFTVSLGMNIEDAERELKKWISGDELWSNLFAKTEQEITCSFGRLRCFLHTNSQVKLPIEKLGTVNFTIYDSRSHTSLFESEIRRLIHVPALRGNPERAYKTTAVGREFTGTFENYVASIINRWQKTEDNRLIDLAKALQTLGLTWKVDAKQINDVQIELRVARLPRSGEVEDMVSLADVGFGVSQTLPVLVALIVAEPGQLVYLEQPEIHLHPRAQAALGEILADAANRGVKVVVETHSDLLLRRIQTLVAEDKISPEKVKLHWFKRRDDGVTEVSSTDLDDAGAFGDWPEDFSDVALTEESRYLDAAESRLAQRSYAS</sequence>
<dbReference type="Gene3D" id="3.40.50.300">
    <property type="entry name" value="P-loop containing nucleotide triphosphate hydrolases"/>
    <property type="match status" value="1"/>
</dbReference>
<reference evidence="3" key="1">
    <citation type="submission" date="2019-10" db="EMBL/GenBank/DDBJ databases">
        <title>Draft genome sequece of Microseira wollei NIES-4236.</title>
        <authorList>
            <person name="Yamaguchi H."/>
            <person name="Suzuki S."/>
            <person name="Kawachi M."/>
        </authorList>
    </citation>
    <scope>NUCLEOTIDE SEQUENCE</scope>
    <source>
        <strain evidence="3">NIES-4236</strain>
    </source>
</reference>
<evidence type="ECO:0000313" key="4">
    <source>
        <dbReference type="Proteomes" id="UP001050975"/>
    </source>
</evidence>
<feature type="domain" description="ATPase AAA-type core" evidence="2">
    <location>
        <begin position="68"/>
        <end position="409"/>
    </location>
</feature>
<accession>A0AAV3XI23</accession>
<dbReference type="EMBL" id="BLAY01000082">
    <property type="protein sequence ID" value="GET40087.1"/>
    <property type="molecule type" value="Genomic_DNA"/>
</dbReference>
<dbReference type="GO" id="GO:0016887">
    <property type="term" value="F:ATP hydrolysis activity"/>
    <property type="evidence" value="ECO:0007669"/>
    <property type="project" value="InterPro"/>
</dbReference>
<dbReference type="Pfam" id="PF13304">
    <property type="entry name" value="AAA_21"/>
    <property type="match status" value="1"/>
</dbReference>
<comment type="caution">
    <text evidence="3">The sequence shown here is derived from an EMBL/GenBank/DDBJ whole genome shotgun (WGS) entry which is preliminary data.</text>
</comment>
<keyword evidence="4" id="KW-1185">Reference proteome</keyword>
<dbReference type="InterPro" id="IPR014592">
    <property type="entry name" value="P-loop_UCP034888"/>
</dbReference>
<gene>
    <name evidence="3" type="ORF">MiSe_48950</name>
</gene>
<dbReference type="SUPFAM" id="SSF52540">
    <property type="entry name" value="P-loop containing nucleoside triphosphate hydrolases"/>
    <property type="match status" value="1"/>
</dbReference>
<dbReference type="InterPro" id="IPR027417">
    <property type="entry name" value="P-loop_NTPase"/>
</dbReference>
<dbReference type="InterPro" id="IPR051396">
    <property type="entry name" value="Bact_Antivir_Def_Nuclease"/>
</dbReference>
<feature type="compositionally biased region" description="Basic and acidic residues" evidence="1">
    <location>
        <begin position="1"/>
        <end position="11"/>
    </location>
</feature>
<dbReference type="GO" id="GO:0005524">
    <property type="term" value="F:ATP binding"/>
    <property type="evidence" value="ECO:0007669"/>
    <property type="project" value="InterPro"/>
</dbReference>
<evidence type="ECO:0000256" key="1">
    <source>
        <dbReference type="SAM" id="MobiDB-lite"/>
    </source>
</evidence>
<evidence type="ECO:0000313" key="3">
    <source>
        <dbReference type="EMBL" id="GET40087.1"/>
    </source>
</evidence>
<dbReference type="PANTHER" id="PTHR43581:SF2">
    <property type="entry name" value="EXCINUCLEASE ATPASE SUBUNIT"/>
    <property type="match status" value="1"/>
</dbReference>
<dbReference type="Proteomes" id="UP001050975">
    <property type="component" value="Unassembled WGS sequence"/>
</dbReference>
<feature type="region of interest" description="Disordered" evidence="1">
    <location>
        <begin position="1"/>
        <end position="21"/>
    </location>
</feature>
<dbReference type="InterPro" id="IPR003959">
    <property type="entry name" value="ATPase_AAA_core"/>
</dbReference>